<dbReference type="InterPro" id="IPR013783">
    <property type="entry name" value="Ig-like_fold"/>
</dbReference>
<feature type="transmembrane region" description="Helical" evidence="8">
    <location>
        <begin position="68"/>
        <end position="90"/>
    </location>
</feature>
<dbReference type="GO" id="GO:0004896">
    <property type="term" value="F:cytokine receptor activity"/>
    <property type="evidence" value="ECO:0007669"/>
    <property type="project" value="TreeGrafter"/>
</dbReference>
<evidence type="ECO:0000313" key="10">
    <source>
        <dbReference type="RefSeq" id="XP_038819628.1"/>
    </source>
</evidence>
<comment type="subcellular location">
    <subcellularLocation>
        <location evidence="1">Membrane</location>
        <topology evidence="1">Single-pass type I membrane protein</topology>
    </subcellularLocation>
</comment>
<accession>A0A8U0P6P5</accession>
<keyword evidence="2 8" id="KW-0812">Transmembrane</keyword>
<keyword evidence="9" id="KW-1185">Reference proteome</keyword>
<dbReference type="Gene3D" id="2.60.40.10">
    <property type="entry name" value="Immunoglobulins"/>
    <property type="match status" value="1"/>
</dbReference>
<dbReference type="GO" id="GO:0009897">
    <property type="term" value="C:external side of plasma membrane"/>
    <property type="evidence" value="ECO:0007669"/>
    <property type="project" value="TreeGrafter"/>
</dbReference>
<evidence type="ECO:0000256" key="8">
    <source>
        <dbReference type="SAM" id="Phobius"/>
    </source>
</evidence>
<sequence length="472" mass="52794">MRNSLHLQELLLSIGYHQQSVCVPTIFLLTLDGIKTRPRKILSETQRITGILKRSSSSEEQERSDQNAAWFAMGLYLVVLWVCAVVLHSLGRAEKVTQTTETSFSESTEGLTAGTVTIGLDDQNQEPPPFYPCQDDETDYRERVYQRDSHGVMQLVQSEDYEGNEDYEDTDIDTSNDTTIHPCNLSPSGLPLCLIYPTNQLNCSWKFHDLSNDSQSSASASVSVCRNNERISSVDCVSEVMGGQGAQGWPGGVVRDVSAVCQGSVGDGVTSLSLTFKVSRPDVCCIYTNKMDTIDIEVLRPPPNITAWVREEGLLVQWGLPSSTTPRCFRYQLQINDLVRSFTEGLTYNETNLDHTQRYDVKMRVRKNSDCRGSEHWSSWSNIITVAPSESHNHLNTVVVGITLGIPMILLALLLLIRLQRERLFPPIPGPPLKIKHLLERDDLLQVLPSKCVEEITVVEEAEETPVNMACF</sequence>
<dbReference type="KEGG" id="snh:120020197"/>
<dbReference type="PANTHER" id="PTHR23037">
    <property type="entry name" value="CYTOKINE RECEPTOR"/>
    <property type="match status" value="1"/>
</dbReference>
<keyword evidence="6" id="KW-0675">Receptor</keyword>
<keyword evidence="3" id="KW-0732">Signal</keyword>
<keyword evidence="4 8" id="KW-1133">Transmembrane helix</keyword>
<evidence type="ECO:0000256" key="1">
    <source>
        <dbReference type="ARBA" id="ARBA00004479"/>
    </source>
</evidence>
<evidence type="ECO:0000256" key="5">
    <source>
        <dbReference type="ARBA" id="ARBA00023136"/>
    </source>
</evidence>
<organism evidence="9 10">
    <name type="scientific">Salvelinus namaycush</name>
    <name type="common">Lake trout</name>
    <name type="synonym">Salmo namaycush</name>
    <dbReference type="NCBI Taxonomy" id="8040"/>
    <lineage>
        <taxon>Eukaryota</taxon>
        <taxon>Metazoa</taxon>
        <taxon>Chordata</taxon>
        <taxon>Craniata</taxon>
        <taxon>Vertebrata</taxon>
        <taxon>Euteleostomi</taxon>
        <taxon>Actinopterygii</taxon>
        <taxon>Neopterygii</taxon>
        <taxon>Teleostei</taxon>
        <taxon>Protacanthopterygii</taxon>
        <taxon>Salmoniformes</taxon>
        <taxon>Salmonidae</taxon>
        <taxon>Salmoninae</taxon>
        <taxon>Salvelinus</taxon>
    </lineage>
</organism>
<evidence type="ECO:0000256" key="7">
    <source>
        <dbReference type="ARBA" id="ARBA00023180"/>
    </source>
</evidence>
<dbReference type="GeneID" id="120020197"/>
<proteinExistence type="predicted"/>
<evidence type="ECO:0000256" key="3">
    <source>
        <dbReference type="ARBA" id="ARBA00022729"/>
    </source>
</evidence>
<feature type="transmembrane region" description="Helical" evidence="8">
    <location>
        <begin position="398"/>
        <end position="417"/>
    </location>
</feature>
<evidence type="ECO:0000256" key="6">
    <source>
        <dbReference type="ARBA" id="ARBA00023170"/>
    </source>
</evidence>
<dbReference type="Proteomes" id="UP000808372">
    <property type="component" value="Chromosome 25"/>
</dbReference>
<dbReference type="AlphaFoldDB" id="A0A8U0P6P5"/>
<dbReference type="InterPro" id="IPR036116">
    <property type="entry name" value="FN3_sf"/>
</dbReference>
<evidence type="ECO:0000256" key="2">
    <source>
        <dbReference type="ARBA" id="ARBA00022692"/>
    </source>
</evidence>
<dbReference type="PANTHER" id="PTHR23037:SF46">
    <property type="entry name" value="INTERLEUKIN 5 RECEPTOR SUBUNIT ALPHA"/>
    <property type="match status" value="1"/>
</dbReference>
<reference evidence="10" key="1">
    <citation type="submission" date="2025-08" db="UniProtKB">
        <authorList>
            <consortium name="RefSeq"/>
        </authorList>
    </citation>
    <scope>IDENTIFICATION</scope>
    <source>
        <tissue evidence="10">White muscle</tissue>
    </source>
</reference>
<dbReference type="SUPFAM" id="SSF49265">
    <property type="entry name" value="Fibronectin type III"/>
    <property type="match status" value="1"/>
</dbReference>
<protein>
    <submittedName>
        <fullName evidence="10">Uncharacterized protein LOC120020197 isoform X1</fullName>
    </submittedName>
</protein>
<keyword evidence="5 8" id="KW-0472">Membrane</keyword>
<dbReference type="RefSeq" id="XP_038819628.1">
    <property type="nucleotide sequence ID" value="XM_038963700.1"/>
</dbReference>
<name>A0A8U0P6P5_SALNM</name>
<keyword evidence="7" id="KW-0325">Glycoprotein</keyword>
<evidence type="ECO:0000256" key="4">
    <source>
        <dbReference type="ARBA" id="ARBA00022989"/>
    </source>
</evidence>
<gene>
    <name evidence="10" type="primary">LOC120020197</name>
</gene>
<evidence type="ECO:0000313" key="9">
    <source>
        <dbReference type="Proteomes" id="UP000808372"/>
    </source>
</evidence>